<dbReference type="EMBL" id="CP000383">
    <property type="protein sequence ID" value="ABG57856.1"/>
    <property type="molecule type" value="Genomic_DNA"/>
</dbReference>
<sequence>MRNFFEINFNAPVTAFMKKNKTVIETKINPYVEVSYPISIILIVSILLYIKSLNFGLTHLDDTIFINDFHELFSKGKNLGHLFFRGVFFEKDDSYYRPLLMVSFMFNKIVTGKLFGYHLTNLFFHLTSCVLLYRFFNVFNVRSDIAFILTLLFAVHPVLSQAVVWIPGRNDSMLTTFALAAFLAFVQFNKTFTWSWFLLHLLFFFAALLTKESGIILPVMCCGYLFLFTKTSVKAYSMCIASWVITAAMWFYMRSISIDPIIKPTLSEYATGFVNRLPLFIQYLGKSLLPFNLSVFPMQADTSLVYGILAFALLAILLFLNKSADKKQILYGISWFVLFLLPALFIPVQINEQAFEHRLYLPIIGILLLLPQTIIFSDQSAYHPKRVFAGTLAVILLFTIINFVHQQKFKNEITFWENAVVDSPSSSYAHKLLGVKYFTKGIFEKSGEEIQQALRLDSTERYANFYYAKNLLHNNPKDPKAEYYLLKEEEEHPGFIDNVFELAKVNFEKGDKTKALFYLEECVRTTPTFMLAKNNLLLLLIELGEKEKALAWINQWKADKTGLPKGLEAEVNKMP</sequence>
<reference evidence="4 5" key="1">
    <citation type="journal article" date="2007" name="Appl. Environ. Microbiol.">
        <title>Genome sequence of the cellulolytic gliding bacterium Cytophaga hutchinsonii.</title>
        <authorList>
            <person name="Xie G."/>
            <person name="Bruce D.C."/>
            <person name="Challacombe J.F."/>
            <person name="Chertkov O."/>
            <person name="Detter J.C."/>
            <person name="Gilna P."/>
            <person name="Han C.S."/>
            <person name="Lucas S."/>
            <person name="Misra M."/>
            <person name="Myers G.L."/>
            <person name="Richardson P."/>
            <person name="Tapia R."/>
            <person name="Thayer N."/>
            <person name="Thompson L.S."/>
            <person name="Brettin T.S."/>
            <person name="Henrissat B."/>
            <person name="Wilson D.B."/>
            <person name="McBride M.J."/>
        </authorList>
    </citation>
    <scope>NUCLEOTIDE SEQUENCE [LARGE SCALE GENOMIC DNA]</scope>
    <source>
        <strain evidence="5">ATCC 33406 / DSM 1761 / CIP 103989 / NBRC 15051 / NCIMB 9469 / D465</strain>
    </source>
</reference>
<keyword evidence="3" id="KW-1133">Transmembrane helix</keyword>
<dbReference type="Proteomes" id="UP000001822">
    <property type="component" value="Chromosome"/>
</dbReference>
<keyword evidence="3" id="KW-0472">Membrane</keyword>
<gene>
    <name evidence="4" type="ordered locus">CHU_0569</name>
</gene>
<dbReference type="InterPro" id="IPR011990">
    <property type="entry name" value="TPR-like_helical_dom_sf"/>
</dbReference>
<feature type="transmembrane region" description="Helical" evidence="3">
    <location>
        <begin position="233"/>
        <end position="253"/>
    </location>
</feature>
<feature type="transmembrane region" description="Helical" evidence="3">
    <location>
        <begin position="172"/>
        <end position="189"/>
    </location>
</feature>
<dbReference type="InterPro" id="IPR052346">
    <property type="entry name" value="O-mannosyl-transferase_TMTC"/>
</dbReference>
<evidence type="ECO:0000313" key="5">
    <source>
        <dbReference type="Proteomes" id="UP000001822"/>
    </source>
</evidence>
<feature type="transmembrane region" description="Helical" evidence="3">
    <location>
        <begin position="28"/>
        <end position="50"/>
    </location>
</feature>
<keyword evidence="3" id="KW-0812">Transmembrane</keyword>
<organism evidence="4 5">
    <name type="scientific">Cytophaga hutchinsonii (strain ATCC 33406 / DSM 1761 / CIP 103989 / NBRC 15051 / NCIMB 9469 / D465)</name>
    <dbReference type="NCBI Taxonomy" id="269798"/>
    <lineage>
        <taxon>Bacteria</taxon>
        <taxon>Pseudomonadati</taxon>
        <taxon>Bacteroidota</taxon>
        <taxon>Cytophagia</taxon>
        <taxon>Cytophagales</taxon>
        <taxon>Cytophagaceae</taxon>
        <taxon>Cytophaga</taxon>
    </lineage>
</organism>
<evidence type="ECO:0000256" key="2">
    <source>
        <dbReference type="ARBA" id="ARBA00022803"/>
    </source>
</evidence>
<dbReference type="PANTHER" id="PTHR44227">
    <property type="match status" value="1"/>
</dbReference>
<accession>A0A6N4SNK7</accession>
<dbReference type="KEGG" id="chu:CHU_0569"/>
<feature type="transmembrane region" description="Helical" evidence="3">
    <location>
        <begin position="329"/>
        <end position="347"/>
    </location>
</feature>
<feature type="transmembrane region" description="Helical" evidence="3">
    <location>
        <begin position="387"/>
        <end position="405"/>
    </location>
</feature>
<protein>
    <submittedName>
        <fullName evidence="4">Uncharacterized protein</fullName>
    </submittedName>
</protein>
<dbReference type="PANTHER" id="PTHR44227:SF3">
    <property type="entry name" value="PROTEIN O-MANNOSYL-TRANSFERASE TMTC4"/>
    <property type="match status" value="1"/>
</dbReference>
<feature type="transmembrane region" description="Helical" evidence="3">
    <location>
        <begin position="304"/>
        <end position="320"/>
    </location>
</feature>
<dbReference type="Gene3D" id="1.25.40.10">
    <property type="entry name" value="Tetratricopeptide repeat domain"/>
    <property type="match status" value="1"/>
</dbReference>
<keyword evidence="5" id="KW-1185">Reference proteome</keyword>
<proteinExistence type="predicted"/>
<keyword evidence="2" id="KW-0802">TPR repeat</keyword>
<feature type="transmembrane region" description="Helical" evidence="3">
    <location>
        <begin position="114"/>
        <end position="133"/>
    </location>
</feature>
<evidence type="ECO:0000313" key="4">
    <source>
        <dbReference type="EMBL" id="ABG57856.1"/>
    </source>
</evidence>
<evidence type="ECO:0000256" key="1">
    <source>
        <dbReference type="ARBA" id="ARBA00022737"/>
    </source>
</evidence>
<feature type="transmembrane region" description="Helical" evidence="3">
    <location>
        <begin position="359"/>
        <end position="375"/>
    </location>
</feature>
<keyword evidence="1" id="KW-0677">Repeat</keyword>
<evidence type="ECO:0000256" key="3">
    <source>
        <dbReference type="SAM" id="Phobius"/>
    </source>
</evidence>
<dbReference type="SUPFAM" id="SSF48452">
    <property type="entry name" value="TPR-like"/>
    <property type="match status" value="1"/>
</dbReference>
<feature type="transmembrane region" description="Helical" evidence="3">
    <location>
        <begin position="145"/>
        <end position="166"/>
    </location>
</feature>
<feature type="transmembrane region" description="Helical" evidence="3">
    <location>
        <begin position="201"/>
        <end position="227"/>
    </location>
</feature>
<name>A0A6N4SNK7_CYTH3</name>
<dbReference type="AlphaFoldDB" id="A0A6N4SNK7"/>